<keyword evidence="1" id="KW-0472">Membrane</keyword>
<proteinExistence type="predicted"/>
<feature type="transmembrane region" description="Helical" evidence="1">
    <location>
        <begin position="12"/>
        <end position="29"/>
    </location>
</feature>
<dbReference type="AlphaFoldDB" id="A0A6I1A1X8"/>
<dbReference type="Proteomes" id="UP000469427">
    <property type="component" value="Unassembled WGS sequence"/>
</dbReference>
<organism evidence="2 3">
    <name type="scientific">Phocaeicola vulgatus</name>
    <name type="common">Bacteroides vulgatus</name>
    <dbReference type="NCBI Taxonomy" id="821"/>
    <lineage>
        <taxon>Bacteria</taxon>
        <taxon>Pseudomonadati</taxon>
        <taxon>Bacteroidota</taxon>
        <taxon>Bacteroidia</taxon>
        <taxon>Bacteroidales</taxon>
        <taxon>Bacteroidaceae</taxon>
        <taxon>Phocaeicola</taxon>
    </lineage>
</organism>
<evidence type="ECO:0000313" key="3">
    <source>
        <dbReference type="Proteomes" id="UP000469427"/>
    </source>
</evidence>
<gene>
    <name evidence="2" type="ORF">GAY98_06255</name>
</gene>
<keyword evidence="1" id="KW-0812">Transmembrane</keyword>
<evidence type="ECO:0000313" key="2">
    <source>
        <dbReference type="EMBL" id="KAB6527832.1"/>
    </source>
</evidence>
<comment type="caution">
    <text evidence="2">The sequence shown here is derived from an EMBL/GenBank/DDBJ whole genome shotgun (WGS) entry which is preliminary data.</text>
</comment>
<dbReference type="EMBL" id="WDBI01000008">
    <property type="protein sequence ID" value="KAB6527832.1"/>
    <property type="molecule type" value="Genomic_DNA"/>
</dbReference>
<sequence>MDCLMDIIKNWGGHIMSVLGILGGLWAYFRHDRKIKSQEKMLNDLQIKQMKKELAKERMANMKARIISNYKGNAKIRFVNAGNVDAQNVRIEILSSEEDMSGIIHSDFGPYDVISPQLYREERLFLCEGHSDIIDLKIIWDDDYQKNRSVSLSVPF</sequence>
<name>A0A6I1A1X8_PHOVU</name>
<reference evidence="2 3" key="1">
    <citation type="journal article" date="2019" name="Nat. Med.">
        <title>A library of human gut bacterial isolates paired with longitudinal multiomics data enables mechanistic microbiome research.</title>
        <authorList>
            <person name="Poyet M."/>
            <person name="Groussin M."/>
            <person name="Gibbons S.M."/>
            <person name="Avila-Pacheco J."/>
            <person name="Jiang X."/>
            <person name="Kearney S.M."/>
            <person name="Perrotta A.R."/>
            <person name="Berdy B."/>
            <person name="Zhao S."/>
            <person name="Lieberman T.D."/>
            <person name="Swanson P.K."/>
            <person name="Smith M."/>
            <person name="Roesemann S."/>
            <person name="Alexander J.E."/>
            <person name="Rich S.A."/>
            <person name="Livny J."/>
            <person name="Vlamakis H."/>
            <person name="Clish C."/>
            <person name="Bullock K."/>
            <person name="Deik A."/>
            <person name="Scott J."/>
            <person name="Pierce K.A."/>
            <person name="Xavier R.J."/>
            <person name="Alm E.J."/>
        </authorList>
    </citation>
    <scope>NUCLEOTIDE SEQUENCE [LARGE SCALE GENOMIC DNA]</scope>
    <source>
        <strain evidence="2 3">BIOML-A122</strain>
    </source>
</reference>
<evidence type="ECO:0000256" key="1">
    <source>
        <dbReference type="SAM" id="Phobius"/>
    </source>
</evidence>
<keyword evidence="1" id="KW-1133">Transmembrane helix</keyword>
<accession>A0A6I1A1X8</accession>
<protein>
    <submittedName>
        <fullName evidence="2">LapA family protein</fullName>
    </submittedName>
</protein>